<evidence type="ECO:0000313" key="3">
    <source>
        <dbReference type="Proteomes" id="UP001501746"/>
    </source>
</evidence>
<evidence type="ECO:0000256" key="1">
    <source>
        <dbReference type="SAM" id="Phobius"/>
    </source>
</evidence>
<feature type="transmembrane region" description="Helical" evidence="1">
    <location>
        <begin position="121"/>
        <end position="146"/>
    </location>
</feature>
<keyword evidence="1" id="KW-1133">Transmembrane helix</keyword>
<evidence type="ECO:0000313" key="2">
    <source>
        <dbReference type="EMBL" id="GAA1841276.1"/>
    </source>
</evidence>
<feature type="transmembrane region" description="Helical" evidence="1">
    <location>
        <begin position="44"/>
        <end position="65"/>
    </location>
</feature>
<feature type="transmembrane region" description="Helical" evidence="1">
    <location>
        <begin position="18"/>
        <end position="38"/>
    </location>
</feature>
<keyword evidence="3" id="KW-1185">Reference proteome</keyword>
<proteinExistence type="predicted"/>
<comment type="caution">
    <text evidence="2">The sequence shown here is derived from an EMBL/GenBank/DDBJ whole genome shotgun (WGS) entry which is preliminary data.</text>
</comment>
<organism evidence="2 3">
    <name type="scientific">Agromyces salentinus</name>
    <dbReference type="NCBI Taxonomy" id="269421"/>
    <lineage>
        <taxon>Bacteria</taxon>
        <taxon>Bacillati</taxon>
        <taxon>Actinomycetota</taxon>
        <taxon>Actinomycetes</taxon>
        <taxon>Micrococcales</taxon>
        <taxon>Microbacteriaceae</taxon>
        <taxon>Agromyces</taxon>
    </lineage>
</organism>
<protein>
    <submittedName>
        <fullName evidence="2">Uncharacterized protein</fullName>
    </submittedName>
</protein>
<dbReference type="EMBL" id="BAAANK010000008">
    <property type="protein sequence ID" value="GAA1841276.1"/>
    <property type="molecule type" value="Genomic_DNA"/>
</dbReference>
<keyword evidence="1" id="KW-0812">Transmembrane</keyword>
<keyword evidence="1" id="KW-0472">Membrane</keyword>
<sequence>MTLVSSNPVTTSITRHPLVWGVGWSLAFGIALLVAVILDSPALLDWALIAALVLPSTVATVAVLSATPRAHFEAMSSVFSHFFVRYLALVVGVAAWSASVVVGAAISQTIQLAAEGREEEIVGIGFDVMAVIVPAVAAVLWAAFVVRCAWFLARVRGWAEIPLADATPTHLLAGRPALRRVVVGLAHPALFAASGLLVAVAVPFAGGSVDLTI</sequence>
<reference evidence="2 3" key="1">
    <citation type="journal article" date="2019" name="Int. J. Syst. Evol. Microbiol.">
        <title>The Global Catalogue of Microorganisms (GCM) 10K type strain sequencing project: providing services to taxonomists for standard genome sequencing and annotation.</title>
        <authorList>
            <consortium name="The Broad Institute Genomics Platform"/>
            <consortium name="The Broad Institute Genome Sequencing Center for Infectious Disease"/>
            <person name="Wu L."/>
            <person name="Ma J."/>
        </authorList>
    </citation>
    <scope>NUCLEOTIDE SEQUENCE [LARGE SCALE GENOMIC DNA]</scope>
    <source>
        <strain evidence="2 3">JCM 14323</strain>
    </source>
</reference>
<dbReference type="Proteomes" id="UP001501746">
    <property type="component" value="Unassembled WGS sequence"/>
</dbReference>
<feature type="transmembrane region" description="Helical" evidence="1">
    <location>
        <begin position="86"/>
        <end position="106"/>
    </location>
</feature>
<accession>A0ABN2MX19</accession>
<gene>
    <name evidence="2" type="ORF">GCM10009750_29330</name>
</gene>
<feature type="transmembrane region" description="Helical" evidence="1">
    <location>
        <begin position="181"/>
        <end position="205"/>
    </location>
</feature>
<name>A0ABN2MX19_9MICO</name>